<evidence type="ECO:0000313" key="1">
    <source>
        <dbReference type="EMBL" id="SZX73384.1"/>
    </source>
</evidence>
<accession>A0A383W8P7</accession>
<reference evidence="1 2" key="1">
    <citation type="submission" date="2016-10" db="EMBL/GenBank/DDBJ databases">
        <authorList>
            <person name="Cai Z."/>
        </authorList>
    </citation>
    <scope>NUCLEOTIDE SEQUENCE [LARGE SCALE GENOMIC DNA]</scope>
</reference>
<keyword evidence="2" id="KW-1185">Reference proteome</keyword>
<dbReference type="Proteomes" id="UP000256970">
    <property type="component" value="Unassembled WGS sequence"/>
</dbReference>
<dbReference type="EMBL" id="FNXT01001189">
    <property type="protein sequence ID" value="SZX73384.1"/>
    <property type="molecule type" value="Genomic_DNA"/>
</dbReference>
<dbReference type="AlphaFoldDB" id="A0A383W8P7"/>
<gene>
    <name evidence="1" type="ORF">BQ4739_LOCUS13484</name>
</gene>
<proteinExistence type="predicted"/>
<dbReference type="InterPro" id="IPR036397">
    <property type="entry name" value="RNaseH_sf"/>
</dbReference>
<organism evidence="1 2">
    <name type="scientific">Tetradesmus obliquus</name>
    <name type="common">Green alga</name>
    <name type="synonym">Acutodesmus obliquus</name>
    <dbReference type="NCBI Taxonomy" id="3088"/>
    <lineage>
        <taxon>Eukaryota</taxon>
        <taxon>Viridiplantae</taxon>
        <taxon>Chlorophyta</taxon>
        <taxon>core chlorophytes</taxon>
        <taxon>Chlorophyceae</taxon>
        <taxon>CS clade</taxon>
        <taxon>Sphaeropleales</taxon>
        <taxon>Scenedesmaceae</taxon>
        <taxon>Tetradesmus</taxon>
    </lineage>
</organism>
<name>A0A383W8P7_TETOB</name>
<sequence>MVRKHPLGWESNRKSTGARVAAVVAVLTMLAIAGSPKGAAGYYRVHFPKHAAQIKQDLNSFCMTHYKNFKQYGTVATPKHKGRPPKVPDDVALKASETFKAGKVVKAYPSAEAKKKVDVHVWWTSIKLACQENEYLGGLCRKYNIRPKQLLKRMKAVDPNLVRRRIDVKMDLTDKQKDRRKAAAERLYKMFQDEPDLLSRIYFVDECKLWMSNLAGGAIKVYCDAHDANVHAVLPCKWMRKGQDNKPVKLHFVCAVNAVHGAVYCKFTTGTTDNIDHVGNPNTPYYLKRQKKKKNVKAKSMTQLEFVHCMKELAEKANQQQRARGTTPLYIFDNPSVHVGQDAAELLAAVGISPNQVLQIAPYSPDFNQPIEHAFGSLKASFRNHLYNTYQLTGANVSPRDLQRTLRDIFMNITPASVMADALRLPDLWDVVRSRLDRVFVCRDNKQRTGTAGNWPRDDQR</sequence>
<protein>
    <submittedName>
        <fullName evidence="1">Uncharacterized protein</fullName>
    </submittedName>
</protein>
<evidence type="ECO:0000313" key="2">
    <source>
        <dbReference type="Proteomes" id="UP000256970"/>
    </source>
</evidence>
<dbReference type="GO" id="GO:0003676">
    <property type="term" value="F:nucleic acid binding"/>
    <property type="evidence" value="ECO:0007669"/>
    <property type="project" value="InterPro"/>
</dbReference>
<dbReference type="Gene3D" id="3.30.420.10">
    <property type="entry name" value="Ribonuclease H-like superfamily/Ribonuclease H"/>
    <property type="match status" value="1"/>
</dbReference>